<organism evidence="5 6">
    <name type="scientific">Methylobacillus rhizosphaerae</name>
    <dbReference type="NCBI Taxonomy" id="551994"/>
    <lineage>
        <taxon>Bacteria</taxon>
        <taxon>Pseudomonadati</taxon>
        <taxon>Pseudomonadota</taxon>
        <taxon>Betaproteobacteria</taxon>
        <taxon>Nitrosomonadales</taxon>
        <taxon>Methylophilaceae</taxon>
        <taxon>Methylobacillus</taxon>
    </lineage>
</organism>
<dbReference type="PROSITE" id="PS50113">
    <property type="entry name" value="PAC"/>
    <property type="match status" value="1"/>
</dbReference>
<dbReference type="InterPro" id="IPR000700">
    <property type="entry name" value="PAS-assoc_C"/>
</dbReference>
<dbReference type="PROSITE" id="PS50112">
    <property type="entry name" value="PAS"/>
    <property type="match status" value="1"/>
</dbReference>
<dbReference type="CDD" id="cd01949">
    <property type="entry name" value="GGDEF"/>
    <property type="match status" value="1"/>
</dbReference>
<dbReference type="SMART" id="SM00086">
    <property type="entry name" value="PAC"/>
    <property type="match status" value="1"/>
</dbReference>
<dbReference type="PROSITE" id="PS50887">
    <property type="entry name" value="GGDEF"/>
    <property type="match status" value="1"/>
</dbReference>
<dbReference type="SUPFAM" id="SSF55073">
    <property type="entry name" value="Nucleotide cyclase"/>
    <property type="match status" value="1"/>
</dbReference>
<dbReference type="Gene3D" id="3.20.20.450">
    <property type="entry name" value="EAL domain"/>
    <property type="match status" value="1"/>
</dbReference>
<dbReference type="Pfam" id="PF00563">
    <property type="entry name" value="EAL"/>
    <property type="match status" value="1"/>
</dbReference>
<dbReference type="SMART" id="SM00267">
    <property type="entry name" value="GGDEF"/>
    <property type="match status" value="1"/>
</dbReference>
<dbReference type="Gene3D" id="3.30.70.270">
    <property type="match status" value="1"/>
</dbReference>
<keyword evidence="6" id="KW-1185">Reference proteome</keyword>
<dbReference type="FunFam" id="3.30.70.270:FF:000001">
    <property type="entry name" value="Diguanylate cyclase domain protein"/>
    <property type="match status" value="1"/>
</dbReference>
<dbReference type="InterPro" id="IPR035919">
    <property type="entry name" value="EAL_sf"/>
</dbReference>
<dbReference type="InterPro" id="IPR035965">
    <property type="entry name" value="PAS-like_dom_sf"/>
</dbReference>
<accession>A0A239B854</accession>
<evidence type="ECO:0000313" key="6">
    <source>
        <dbReference type="Proteomes" id="UP000198305"/>
    </source>
</evidence>
<feature type="domain" description="GGDEF" evidence="4">
    <location>
        <begin position="170"/>
        <end position="302"/>
    </location>
</feature>
<feature type="domain" description="EAL" evidence="3">
    <location>
        <begin position="311"/>
        <end position="566"/>
    </location>
</feature>
<proteinExistence type="predicted"/>
<dbReference type="NCBIfam" id="TIGR00229">
    <property type="entry name" value="sensory_box"/>
    <property type="match status" value="1"/>
</dbReference>
<feature type="domain" description="PAC" evidence="2">
    <location>
        <begin position="80"/>
        <end position="132"/>
    </location>
</feature>
<dbReference type="Pfam" id="PF13426">
    <property type="entry name" value="PAS_9"/>
    <property type="match status" value="1"/>
</dbReference>
<dbReference type="InterPro" id="IPR052155">
    <property type="entry name" value="Biofilm_reg_signaling"/>
</dbReference>
<dbReference type="Pfam" id="PF00990">
    <property type="entry name" value="GGDEF"/>
    <property type="match status" value="1"/>
</dbReference>
<protein>
    <submittedName>
        <fullName evidence="5">PAS domain S-box-containing protein/diguanylate cyclase (GGDEF) domain-containing protein</fullName>
    </submittedName>
</protein>
<gene>
    <name evidence="5" type="ORF">SAMN05192560_2335</name>
</gene>
<dbReference type="SMART" id="SM00091">
    <property type="entry name" value="PAS"/>
    <property type="match status" value="1"/>
</dbReference>
<dbReference type="InterPro" id="IPR043128">
    <property type="entry name" value="Rev_trsase/Diguanyl_cyclase"/>
</dbReference>
<evidence type="ECO:0000259" key="1">
    <source>
        <dbReference type="PROSITE" id="PS50112"/>
    </source>
</evidence>
<dbReference type="SMART" id="SM00052">
    <property type="entry name" value="EAL"/>
    <property type="match status" value="1"/>
</dbReference>
<evidence type="ECO:0000259" key="4">
    <source>
        <dbReference type="PROSITE" id="PS50887"/>
    </source>
</evidence>
<dbReference type="SUPFAM" id="SSF141868">
    <property type="entry name" value="EAL domain-like"/>
    <property type="match status" value="1"/>
</dbReference>
<dbReference type="Gene3D" id="3.30.450.20">
    <property type="entry name" value="PAS domain"/>
    <property type="match status" value="1"/>
</dbReference>
<dbReference type="InterPro" id="IPR029787">
    <property type="entry name" value="Nucleotide_cyclase"/>
</dbReference>
<evidence type="ECO:0000259" key="2">
    <source>
        <dbReference type="PROSITE" id="PS50113"/>
    </source>
</evidence>
<dbReference type="CDD" id="cd00130">
    <property type="entry name" value="PAS"/>
    <property type="match status" value="1"/>
</dbReference>
<dbReference type="NCBIfam" id="TIGR00254">
    <property type="entry name" value="GGDEF"/>
    <property type="match status" value="1"/>
</dbReference>
<dbReference type="Proteomes" id="UP000198305">
    <property type="component" value="Unassembled WGS sequence"/>
</dbReference>
<dbReference type="InterPro" id="IPR001633">
    <property type="entry name" value="EAL_dom"/>
</dbReference>
<dbReference type="OrthoDB" id="8588402at2"/>
<dbReference type="PROSITE" id="PS50883">
    <property type="entry name" value="EAL"/>
    <property type="match status" value="1"/>
</dbReference>
<dbReference type="EMBL" id="FZOA01000014">
    <property type="protein sequence ID" value="SNS03792.1"/>
    <property type="molecule type" value="Genomic_DNA"/>
</dbReference>
<dbReference type="InterPro" id="IPR000014">
    <property type="entry name" value="PAS"/>
</dbReference>
<evidence type="ECO:0000313" key="5">
    <source>
        <dbReference type="EMBL" id="SNS03792.1"/>
    </source>
</evidence>
<reference evidence="6" key="1">
    <citation type="submission" date="2017-06" db="EMBL/GenBank/DDBJ databases">
        <authorList>
            <person name="Varghese N."/>
            <person name="Submissions S."/>
        </authorList>
    </citation>
    <scope>NUCLEOTIDE SEQUENCE [LARGE SCALE GENOMIC DNA]</scope>
    <source>
        <strain evidence="6">Ca-68</strain>
    </source>
</reference>
<dbReference type="AlphaFoldDB" id="A0A239B854"/>
<name>A0A239B854_9PROT</name>
<feature type="domain" description="PAS" evidence="1">
    <location>
        <begin position="8"/>
        <end position="51"/>
    </location>
</feature>
<dbReference type="InterPro" id="IPR000160">
    <property type="entry name" value="GGDEF_dom"/>
</dbReference>
<dbReference type="SUPFAM" id="SSF55785">
    <property type="entry name" value="PYP-like sensor domain (PAS domain)"/>
    <property type="match status" value="1"/>
</dbReference>
<sequence>MEHQYSQSEEFIRYALDSAAIVAVTDVTGTITFVNSKFCEISGYTEQELIGGNHRILKSGVHDGEFFRAMYRHIAKGKVWHGEICNRRKDGSLYWVDTTIVPHVALSGKVDSYTAIRFDVTQRKLIEEELRASKEELDILASTDPLTELPNRREFYEKIDEFFSQPQHVQTFHLALLDIDDFKEINDSFGHAIGDDLLKIISERIKSISQNNCFIARIGGDEFGFIIPNKSSDEVDAFLETVLEHLRNPIKIGHFTRRYSASIGIAAYPVDGNSASTLFKAADMALYRAKNLGRDRVASFNTELKETAERRSQALSDIEDGLRNGEFCLFYQPVLPINQQQGISLEALMRWHHPTRGLLTPGHFIEALQDRALSATLGLFTLEQVFHDVSQMQHKNIHVSRVAINLTNSDFRSETFVDRFFELCRLHGISPTQFCVEVTEGMFLGRDQKRVHNGLRRLHEAGVEVALDDFGTGFASLTHLRQLPIDRLKIDRSFISNIVTSEDDLAIVDGIIHIAHRMGKVVVAEGVETAEQAELLRRLQCDFLQGWHFSKACPLEHLSAILSSLASDSPHP</sequence>
<dbReference type="PANTHER" id="PTHR44757:SF2">
    <property type="entry name" value="BIOFILM ARCHITECTURE MAINTENANCE PROTEIN MBAA"/>
    <property type="match status" value="1"/>
</dbReference>
<dbReference type="GO" id="GO:0003824">
    <property type="term" value="F:catalytic activity"/>
    <property type="evidence" value="ECO:0007669"/>
    <property type="project" value="UniProtKB-ARBA"/>
</dbReference>
<dbReference type="PANTHER" id="PTHR44757">
    <property type="entry name" value="DIGUANYLATE CYCLASE DGCP"/>
    <property type="match status" value="1"/>
</dbReference>
<dbReference type="CDD" id="cd01948">
    <property type="entry name" value="EAL"/>
    <property type="match status" value="1"/>
</dbReference>
<dbReference type="RefSeq" id="WP_089376382.1">
    <property type="nucleotide sequence ID" value="NZ_FZOA01000014.1"/>
</dbReference>
<dbReference type="InterPro" id="IPR001610">
    <property type="entry name" value="PAC"/>
</dbReference>
<evidence type="ECO:0000259" key="3">
    <source>
        <dbReference type="PROSITE" id="PS50883"/>
    </source>
</evidence>